<dbReference type="Gene3D" id="2.60.40.2440">
    <property type="entry name" value="Carbohydrate binding type-21 domain"/>
    <property type="match status" value="3"/>
</dbReference>
<feature type="domain" description="CBM21" evidence="1">
    <location>
        <begin position="321"/>
        <end position="428"/>
    </location>
</feature>
<comment type="caution">
    <text evidence="2">The sequence shown here is derived from an EMBL/GenBank/DDBJ whole genome shotgun (WGS) entry which is preliminary data.</text>
</comment>
<gene>
    <name evidence="2" type="ORF">PEVE_00029658</name>
</gene>
<accession>A0ABN8MFP2</accession>
<dbReference type="PROSITE" id="PS51159">
    <property type="entry name" value="CBM21"/>
    <property type="match status" value="3"/>
</dbReference>
<protein>
    <recommendedName>
        <fullName evidence="1">CBM21 domain-containing protein</fullName>
    </recommendedName>
</protein>
<sequence>MYKGELDLNNNPFFSCSGKDVSLTKMKEEPQHLSPVSSPNESKRRVHFADFDGQDLVSVKVITPANSEEDLSVSRQGNILNNFATPRLLKRFRCCFTQPASEDSFKDRVIERNVCLENSVFCGFAMTGTVKVKNIAFAKEITARYTVDGWKTFRDVWADYVPESSDGDTDRFQFRISLPHSMDVGGKLEFAIRYCTAGKEYWDNNFNRNYFFICDAYPRTIFPYRGREVTSLLMKADVQVKASMSSSPTSREKRVSFADLVGLKLEFVKTITPCSSEDNLCGIVGVWKDSCCDMNGNLLRMRRMICLKPCFIVPSRTEDFIERVQSQNVCLENIACENFVVTGVIRVKNLAYAKEVTVRYTLDDWDTFRDVWADYMSSCLDGKSDKFSFRITVPIDFEVNRFMNFAVRYRVLGQEFWDNNNGENYHVQCAEVLTEQFKRGLVGEKNCQSCLSKKPSAFIMGNTKRVTFADFLGLSLVSVIEIAPRIKHTKQVSVYQQPRYPKRWNNQRYFRTCLFEQPVNRQDFLDRIKRQFVCLESVVCDKTIIRGFVRVLNVAYRKEVTVRYSTDGWKTMRNERADYLSTSSNGSTDTFFFRIILPAIWLEKVTVEFAICYSVEGNIYWDNNNFKNYSIYCAKEETRV</sequence>
<feature type="domain" description="CBM21" evidence="1">
    <location>
        <begin position="106"/>
        <end position="213"/>
    </location>
</feature>
<evidence type="ECO:0000313" key="3">
    <source>
        <dbReference type="Proteomes" id="UP001159427"/>
    </source>
</evidence>
<dbReference type="InterPro" id="IPR050782">
    <property type="entry name" value="PP1_regulatory_subunit_3"/>
</dbReference>
<keyword evidence="3" id="KW-1185">Reference proteome</keyword>
<dbReference type="PANTHER" id="PTHR12307">
    <property type="entry name" value="PROTEIN PHOSPHATASE 1 REGULATORY SUBUNIT"/>
    <property type="match status" value="1"/>
</dbReference>
<name>A0ABN8MFP2_9CNID</name>
<dbReference type="Pfam" id="PF03370">
    <property type="entry name" value="CBM_21"/>
    <property type="match status" value="3"/>
</dbReference>
<dbReference type="InterPro" id="IPR005036">
    <property type="entry name" value="CBM21_dom"/>
</dbReference>
<proteinExistence type="predicted"/>
<evidence type="ECO:0000313" key="2">
    <source>
        <dbReference type="EMBL" id="CAH3026683.1"/>
    </source>
</evidence>
<organism evidence="2 3">
    <name type="scientific">Porites evermanni</name>
    <dbReference type="NCBI Taxonomy" id="104178"/>
    <lineage>
        <taxon>Eukaryota</taxon>
        <taxon>Metazoa</taxon>
        <taxon>Cnidaria</taxon>
        <taxon>Anthozoa</taxon>
        <taxon>Hexacorallia</taxon>
        <taxon>Scleractinia</taxon>
        <taxon>Fungiina</taxon>
        <taxon>Poritidae</taxon>
        <taxon>Porites</taxon>
    </lineage>
</organism>
<dbReference type="PANTHER" id="PTHR12307:SF53">
    <property type="entry name" value="PROTEIN PHOSPHATASE 1 REGULATORY SUBUNIT"/>
    <property type="match status" value="1"/>
</dbReference>
<evidence type="ECO:0000259" key="1">
    <source>
        <dbReference type="PROSITE" id="PS51159"/>
    </source>
</evidence>
<feature type="domain" description="CBM21" evidence="1">
    <location>
        <begin position="525"/>
        <end position="632"/>
    </location>
</feature>
<dbReference type="EMBL" id="CALNXI010000416">
    <property type="protein sequence ID" value="CAH3026683.1"/>
    <property type="molecule type" value="Genomic_DNA"/>
</dbReference>
<reference evidence="2 3" key="1">
    <citation type="submission" date="2022-05" db="EMBL/GenBank/DDBJ databases">
        <authorList>
            <consortium name="Genoscope - CEA"/>
            <person name="William W."/>
        </authorList>
    </citation>
    <scope>NUCLEOTIDE SEQUENCE [LARGE SCALE GENOMIC DNA]</scope>
</reference>
<dbReference type="Proteomes" id="UP001159427">
    <property type="component" value="Unassembled WGS sequence"/>
</dbReference>
<dbReference type="InterPro" id="IPR038175">
    <property type="entry name" value="CBM21_dom_sf"/>
</dbReference>